<dbReference type="InterPro" id="IPR011989">
    <property type="entry name" value="ARM-like"/>
</dbReference>
<reference evidence="3 4" key="1">
    <citation type="journal article" date="2018" name="Front. Plant Sci.">
        <title>Red Clover (Trifolium pratense) and Zigzag Clover (T. medium) - A Picture of Genomic Similarities and Differences.</title>
        <authorList>
            <person name="Dluhosova J."/>
            <person name="Istvanek J."/>
            <person name="Nedelnik J."/>
            <person name="Repkova J."/>
        </authorList>
    </citation>
    <scope>NUCLEOTIDE SEQUENCE [LARGE SCALE GENOMIC DNA]</scope>
    <source>
        <strain evidence="4">cv. 10/8</strain>
        <tissue evidence="3">Leaf</tissue>
    </source>
</reference>
<feature type="non-terminal residue" evidence="3">
    <location>
        <position position="1"/>
    </location>
</feature>
<dbReference type="Pfam" id="PF24984">
    <property type="entry name" value="HEAT_EF3_GNC1"/>
    <property type="match status" value="1"/>
</dbReference>
<dbReference type="EMBL" id="LXQA010057869">
    <property type="protein sequence ID" value="MCI05205.1"/>
    <property type="molecule type" value="Genomic_DNA"/>
</dbReference>
<dbReference type="AlphaFoldDB" id="A0A392P308"/>
<evidence type="ECO:0000256" key="2">
    <source>
        <dbReference type="PROSITE-ProRule" id="PRU00103"/>
    </source>
</evidence>
<name>A0A392P308_9FABA</name>
<accession>A0A392P308</accession>
<evidence type="ECO:0000313" key="3">
    <source>
        <dbReference type="EMBL" id="MCI05205.1"/>
    </source>
</evidence>
<organism evidence="3 4">
    <name type="scientific">Trifolium medium</name>
    <dbReference type="NCBI Taxonomy" id="97028"/>
    <lineage>
        <taxon>Eukaryota</taxon>
        <taxon>Viridiplantae</taxon>
        <taxon>Streptophyta</taxon>
        <taxon>Embryophyta</taxon>
        <taxon>Tracheophyta</taxon>
        <taxon>Spermatophyta</taxon>
        <taxon>Magnoliopsida</taxon>
        <taxon>eudicotyledons</taxon>
        <taxon>Gunneridae</taxon>
        <taxon>Pentapetalae</taxon>
        <taxon>rosids</taxon>
        <taxon>fabids</taxon>
        <taxon>Fabales</taxon>
        <taxon>Fabaceae</taxon>
        <taxon>Papilionoideae</taxon>
        <taxon>50 kb inversion clade</taxon>
        <taxon>NPAAA clade</taxon>
        <taxon>Hologalegina</taxon>
        <taxon>IRL clade</taxon>
        <taxon>Trifolieae</taxon>
        <taxon>Trifolium</taxon>
    </lineage>
</organism>
<dbReference type="Gene3D" id="1.25.10.10">
    <property type="entry name" value="Leucine-rich Repeat Variant"/>
    <property type="match status" value="1"/>
</dbReference>
<dbReference type="GO" id="GO:0006417">
    <property type="term" value="P:regulation of translation"/>
    <property type="evidence" value="ECO:0007669"/>
    <property type="project" value="TreeGrafter"/>
</dbReference>
<evidence type="ECO:0000313" key="4">
    <source>
        <dbReference type="Proteomes" id="UP000265520"/>
    </source>
</evidence>
<evidence type="ECO:0000256" key="1">
    <source>
        <dbReference type="ARBA" id="ARBA00022737"/>
    </source>
</evidence>
<dbReference type="PANTHER" id="PTHR23346:SF7">
    <property type="entry name" value="STALLED RIBOSOME SENSOR GCN1"/>
    <property type="match status" value="1"/>
</dbReference>
<dbReference type="GO" id="GO:0019887">
    <property type="term" value="F:protein kinase regulator activity"/>
    <property type="evidence" value="ECO:0007669"/>
    <property type="project" value="TreeGrafter"/>
</dbReference>
<dbReference type="SUPFAM" id="SSF48371">
    <property type="entry name" value="ARM repeat"/>
    <property type="match status" value="1"/>
</dbReference>
<proteinExistence type="predicted"/>
<feature type="non-terminal residue" evidence="3">
    <location>
        <position position="87"/>
    </location>
</feature>
<dbReference type="PROSITE" id="PS50077">
    <property type="entry name" value="HEAT_REPEAT"/>
    <property type="match status" value="1"/>
</dbReference>
<keyword evidence="4" id="KW-1185">Reference proteome</keyword>
<comment type="caution">
    <text evidence="3">The sequence shown here is derived from an EMBL/GenBank/DDBJ whole genome shotgun (WGS) entry which is preliminary data.</text>
</comment>
<protein>
    <submittedName>
        <fullName evidence="3">Translational activator GCN1</fullName>
    </submittedName>
</protein>
<sequence>QIVGNMCSLVTEPKDMIPYIGLLLPEVKKVLVDPIPEVRSVAARAIGSLIGGMGEENFPDLVPWLFETLKSDNSNVERSGAAQGLSE</sequence>
<keyword evidence="1" id="KW-0677">Repeat</keyword>
<dbReference type="InterPro" id="IPR016024">
    <property type="entry name" value="ARM-type_fold"/>
</dbReference>
<dbReference type="GO" id="GO:0005829">
    <property type="term" value="C:cytosol"/>
    <property type="evidence" value="ECO:0007669"/>
    <property type="project" value="TreeGrafter"/>
</dbReference>
<dbReference type="GO" id="GO:0034198">
    <property type="term" value="P:cellular response to amino acid starvation"/>
    <property type="evidence" value="ECO:0007669"/>
    <property type="project" value="TreeGrafter"/>
</dbReference>
<dbReference type="Proteomes" id="UP000265520">
    <property type="component" value="Unassembled WGS sequence"/>
</dbReference>
<dbReference type="PANTHER" id="PTHR23346">
    <property type="entry name" value="TRANSLATIONAL ACTIVATOR GCN1-RELATED"/>
    <property type="match status" value="1"/>
</dbReference>
<feature type="repeat" description="HEAT" evidence="2">
    <location>
        <begin position="23"/>
        <end position="61"/>
    </location>
</feature>
<dbReference type="InterPro" id="IPR021133">
    <property type="entry name" value="HEAT_type_2"/>
</dbReference>